<gene>
    <name evidence="1" type="ORF">BOTCAL_0632g00010</name>
</gene>
<dbReference type="Proteomes" id="UP000297299">
    <property type="component" value="Unassembled WGS sequence"/>
</dbReference>
<accession>A0A4Y8CKG3</accession>
<keyword evidence="2" id="KW-1185">Reference proteome</keyword>
<proteinExistence type="predicted"/>
<sequence>MCVVVKLQTEASVLIPNQKPESPTEIEYIEEWLCLQVDFFGDTEGSSISSQSVRCHETIQ</sequence>
<organism evidence="1 2">
    <name type="scientific">Botryotinia calthae</name>
    <dbReference type="NCBI Taxonomy" id="38488"/>
    <lineage>
        <taxon>Eukaryota</taxon>
        <taxon>Fungi</taxon>
        <taxon>Dikarya</taxon>
        <taxon>Ascomycota</taxon>
        <taxon>Pezizomycotina</taxon>
        <taxon>Leotiomycetes</taxon>
        <taxon>Helotiales</taxon>
        <taxon>Sclerotiniaceae</taxon>
        <taxon>Botryotinia</taxon>
    </lineage>
</organism>
<dbReference type="OrthoDB" id="10478003at2759"/>
<evidence type="ECO:0000313" key="2">
    <source>
        <dbReference type="Proteomes" id="UP000297299"/>
    </source>
</evidence>
<name>A0A4Y8CKG3_9HELO</name>
<dbReference type="EMBL" id="PHWZ01000629">
    <property type="protein sequence ID" value="TEY34352.1"/>
    <property type="molecule type" value="Genomic_DNA"/>
</dbReference>
<protein>
    <submittedName>
        <fullName evidence="1">Uncharacterized protein</fullName>
    </submittedName>
</protein>
<reference evidence="1 2" key="1">
    <citation type="submission" date="2017-11" db="EMBL/GenBank/DDBJ databases">
        <title>Comparative genomics of Botrytis spp.</title>
        <authorList>
            <person name="Valero-Jimenez C.A."/>
            <person name="Tapia P."/>
            <person name="Veloso J."/>
            <person name="Silva-Moreno E."/>
            <person name="Staats M."/>
            <person name="Valdes J.H."/>
            <person name="Van Kan J.A.L."/>
        </authorList>
    </citation>
    <scope>NUCLEOTIDE SEQUENCE [LARGE SCALE GENOMIC DNA]</scope>
    <source>
        <strain evidence="1 2">MUCL2830</strain>
    </source>
</reference>
<comment type="caution">
    <text evidence="1">The sequence shown here is derived from an EMBL/GenBank/DDBJ whole genome shotgun (WGS) entry which is preliminary data.</text>
</comment>
<dbReference type="AlphaFoldDB" id="A0A4Y8CKG3"/>
<evidence type="ECO:0000313" key="1">
    <source>
        <dbReference type="EMBL" id="TEY34352.1"/>
    </source>
</evidence>